<evidence type="ECO:0000313" key="13">
    <source>
        <dbReference type="EMBL" id="KAJ1975483.1"/>
    </source>
</evidence>
<evidence type="ECO:0000259" key="12">
    <source>
        <dbReference type="Pfam" id="PF02517"/>
    </source>
</evidence>
<proteinExistence type="inferred from homology"/>
<keyword evidence="6" id="KW-0256">Endoplasmic reticulum</keyword>
<comment type="subcellular location">
    <subcellularLocation>
        <location evidence="1">Endoplasmic reticulum membrane</location>
        <topology evidence="1">Multi-pass membrane protein</topology>
    </subcellularLocation>
</comment>
<comment type="caution">
    <text evidence="13">The sequence shown here is derived from an EMBL/GenBank/DDBJ whole genome shotgun (WGS) entry which is preliminary data.</text>
</comment>
<evidence type="ECO:0000256" key="4">
    <source>
        <dbReference type="ARBA" id="ARBA00022692"/>
    </source>
</evidence>
<dbReference type="PANTHER" id="PTHR13046">
    <property type="entry name" value="PROTEASE U48 CAAX PRENYL PROTEASE RCE1"/>
    <property type="match status" value="1"/>
</dbReference>
<dbReference type="GO" id="GO:0004222">
    <property type="term" value="F:metalloendopeptidase activity"/>
    <property type="evidence" value="ECO:0007669"/>
    <property type="project" value="InterPro"/>
</dbReference>
<feature type="transmembrane region" description="Helical" evidence="11">
    <location>
        <begin position="12"/>
        <end position="29"/>
    </location>
</feature>
<organism evidence="13 14">
    <name type="scientific">Dimargaris verticillata</name>
    <dbReference type="NCBI Taxonomy" id="2761393"/>
    <lineage>
        <taxon>Eukaryota</taxon>
        <taxon>Fungi</taxon>
        <taxon>Fungi incertae sedis</taxon>
        <taxon>Zoopagomycota</taxon>
        <taxon>Kickxellomycotina</taxon>
        <taxon>Dimargaritomycetes</taxon>
        <taxon>Dimargaritales</taxon>
        <taxon>Dimargaritaceae</taxon>
        <taxon>Dimargaris</taxon>
    </lineage>
</organism>
<dbReference type="PANTHER" id="PTHR13046:SF0">
    <property type="entry name" value="CAAX PRENYL PROTEASE 2"/>
    <property type="match status" value="1"/>
</dbReference>
<dbReference type="EMBL" id="JANBQB010000522">
    <property type="protein sequence ID" value="KAJ1975483.1"/>
    <property type="molecule type" value="Genomic_DNA"/>
</dbReference>
<keyword evidence="7 11" id="KW-1133">Transmembrane helix</keyword>
<dbReference type="Proteomes" id="UP001151582">
    <property type="component" value="Unassembled WGS sequence"/>
</dbReference>
<keyword evidence="4 11" id="KW-0812">Transmembrane</keyword>
<dbReference type="AlphaFoldDB" id="A0A9W8E7D1"/>
<accession>A0A9W8E7D1</accession>
<evidence type="ECO:0000256" key="6">
    <source>
        <dbReference type="ARBA" id="ARBA00022824"/>
    </source>
</evidence>
<dbReference type="EC" id="3.4.26.1" evidence="10"/>
<feature type="domain" description="CAAX prenyl protease 2/Lysostaphin resistance protein A-like" evidence="12">
    <location>
        <begin position="133"/>
        <end position="235"/>
    </location>
</feature>
<dbReference type="InterPro" id="IPR003675">
    <property type="entry name" value="Rce1/LyrA-like_dom"/>
</dbReference>
<evidence type="ECO:0000256" key="7">
    <source>
        <dbReference type="ARBA" id="ARBA00022989"/>
    </source>
</evidence>
<evidence type="ECO:0000256" key="1">
    <source>
        <dbReference type="ARBA" id="ARBA00004477"/>
    </source>
</evidence>
<name>A0A9W8E7D1_9FUNG</name>
<evidence type="ECO:0000256" key="9">
    <source>
        <dbReference type="ARBA" id="ARBA00047280"/>
    </source>
</evidence>
<keyword evidence="8 11" id="KW-0472">Membrane</keyword>
<sequence length="275" mass="30493">MEHLPLTPTEAYLYTAAHATIFVGSLYLFRFLKDPALGRDDPATIRQRIFSLLVAIASSFALNIWVIGWALPNVEGGFKGKNLLPSVGAAVLATITLFAGPILVEILDMKQHGAWWQILYNETCEKFSKLTGWRDVVLAPIFEEVVFRGLVVPLWTNAGLSETTTIFLSPIFFGLSHLHHAIDIYHTTGSMLSAILGPTFQALYSSMFGWFAVYLLLSTDNIMGPIFSHGICNTMGFPELGKISNFPAHRNVIWFTYILGIVGFGYLVRSIGIVF</sequence>
<reference evidence="13" key="1">
    <citation type="submission" date="2022-07" db="EMBL/GenBank/DDBJ databases">
        <title>Phylogenomic reconstructions and comparative analyses of Kickxellomycotina fungi.</title>
        <authorList>
            <person name="Reynolds N.K."/>
            <person name="Stajich J.E."/>
            <person name="Barry K."/>
            <person name="Grigoriev I.V."/>
            <person name="Crous P."/>
            <person name="Smith M.E."/>
        </authorList>
    </citation>
    <scope>NUCLEOTIDE SEQUENCE</scope>
    <source>
        <strain evidence="13">RSA 567</strain>
    </source>
</reference>
<evidence type="ECO:0000256" key="11">
    <source>
        <dbReference type="SAM" id="Phobius"/>
    </source>
</evidence>
<dbReference type="OrthoDB" id="271604at2759"/>
<comment type="similarity">
    <text evidence="2">Belongs to the peptidase U48 family.</text>
</comment>
<evidence type="ECO:0000256" key="5">
    <source>
        <dbReference type="ARBA" id="ARBA00022801"/>
    </source>
</evidence>
<protein>
    <recommendedName>
        <fullName evidence="10">intramembrane prenyl-peptidase Rce1</fullName>
        <ecNumber evidence="10">3.4.26.1</ecNumber>
    </recommendedName>
</protein>
<gene>
    <name evidence="13" type="primary">RCE1</name>
    <name evidence="13" type="ORF">H4R34_004318</name>
</gene>
<dbReference type="GO" id="GO:0071586">
    <property type="term" value="P:CAAX-box protein processing"/>
    <property type="evidence" value="ECO:0007669"/>
    <property type="project" value="InterPro"/>
</dbReference>
<evidence type="ECO:0000256" key="3">
    <source>
        <dbReference type="ARBA" id="ARBA00022670"/>
    </source>
</evidence>
<dbReference type="InterPro" id="IPR039731">
    <property type="entry name" value="Rce1"/>
</dbReference>
<dbReference type="Pfam" id="PF02517">
    <property type="entry name" value="Rce1-like"/>
    <property type="match status" value="1"/>
</dbReference>
<feature type="transmembrane region" description="Helical" evidence="11">
    <location>
        <begin position="195"/>
        <end position="217"/>
    </location>
</feature>
<keyword evidence="14" id="KW-1185">Reference proteome</keyword>
<evidence type="ECO:0000256" key="10">
    <source>
        <dbReference type="ARBA" id="ARBA00049729"/>
    </source>
</evidence>
<keyword evidence="3 13" id="KW-0645">Protease</keyword>
<evidence type="ECO:0000256" key="2">
    <source>
        <dbReference type="ARBA" id="ARBA00006897"/>
    </source>
</evidence>
<evidence type="ECO:0000313" key="14">
    <source>
        <dbReference type="Proteomes" id="UP001151582"/>
    </source>
</evidence>
<evidence type="ECO:0000256" key="8">
    <source>
        <dbReference type="ARBA" id="ARBA00023136"/>
    </source>
</evidence>
<feature type="transmembrane region" description="Helical" evidence="11">
    <location>
        <begin position="49"/>
        <end position="71"/>
    </location>
</feature>
<comment type="catalytic activity">
    <reaction evidence="9">
        <text>Hydrolyzes the peptide bond -P2-(S-farnesyl or geranylgeranyl)C-P1'-P2'-P3'-COOH where P1' and P2' are amino acids with aliphatic sidechains and P3' is any C-terminal residue.</text>
        <dbReference type="EC" id="3.4.26.1"/>
    </reaction>
</comment>
<keyword evidence="5" id="KW-0378">Hydrolase</keyword>
<feature type="transmembrane region" description="Helical" evidence="11">
    <location>
        <begin position="83"/>
        <end position="104"/>
    </location>
</feature>
<dbReference type="GO" id="GO:0005789">
    <property type="term" value="C:endoplasmic reticulum membrane"/>
    <property type="evidence" value="ECO:0007669"/>
    <property type="project" value="UniProtKB-SubCell"/>
</dbReference>
<feature type="transmembrane region" description="Helical" evidence="11">
    <location>
        <begin position="252"/>
        <end position="274"/>
    </location>
</feature>